<reference evidence="2" key="2">
    <citation type="submission" date="2020-09" db="EMBL/GenBank/DDBJ databases">
        <authorList>
            <person name="Sun Q."/>
            <person name="Kim S."/>
        </authorList>
    </citation>
    <scope>NUCLEOTIDE SEQUENCE</scope>
    <source>
        <strain evidence="2">KCTC 42731</strain>
    </source>
</reference>
<dbReference type="EMBL" id="BNCK01000003">
    <property type="protein sequence ID" value="GHF88671.1"/>
    <property type="molecule type" value="Genomic_DNA"/>
</dbReference>
<accession>A0A919EIT5</accession>
<protein>
    <submittedName>
        <fullName evidence="2">Permease</fullName>
    </submittedName>
</protein>
<keyword evidence="3" id="KW-1185">Reference proteome</keyword>
<proteinExistence type="predicted"/>
<gene>
    <name evidence="2" type="ORF">GCM10017161_15520</name>
</gene>
<organism evidence="2 3">
    <name type="scientific">Thalassotalea marina</name>
    <dbReference type="NCBI Taxonomy" id="1673741"/>
    <lineage>
        <taxon>Bacteria</taxon>
        <taxon>Pseudomonadati</taxon>
        <taxon>Pseudomonadota</taxon>
        <taxon>Gammaproteobacteria</taxon>
        <taxon>Alteromonadales</taxon>
        <taxon>Colwelliaceae</taxon>
        <taxon>Thalassotalea</taxon>
    </lineage>
</organism>
<evidence type="ECO:0000256" key="1">
    <source>
        <dbReference type="SAM" id="Phobius"/>
    </source>
</evidence>
<keyword evidence="1" id="KW-0812">Transmembrane</keyword>
<keyword evidence="1" id="KW-1133">Transmembrane helix</keyword>
<sequence>MNYETIYFAVLIGIGATITMDIWAWLKRVLFNQASLDYRLVGRWVLHWFCLTFSHQSIQQAQVKSGELAVGWLVHYLTGIVFAFGFVAVWGDQWTSPEFIPAIITGVATIVFPLFVMQPSFGMGIAARKTPKPWLARKNALITHSIFGLGLYFSSLLIYWIL</sequence>
<dbReference type="RefSeq" id="WP_189768935.1">
    <property type="nucleotide sequence ID" value="NZ_BNCK01000003.1"/>
</dbReference>
<dbReference type="AlphaFoldDB" id="A0A919EIT5"/>
<dbReference type="InterPro" id="IPR021329">
    <property type="entry name" value="DUF2938"/>
</dbReference>
<keyword evidence="1" id="KW-0472">Membrane</keyword>
<reference evidence="2" key="1">
    <citation type="journal article" date="2014" name="Int. J. Syst. Evol. Microbiol.">
        <title>Complete genome sequence of Corynebacterium casei LMG S-19264T (=DSM 44701T), isolated from a smear-ripened cheese.</title>
        <authorList>
            <consortium name="US DOE Joint Genome Institute (JGI-PGF)"/>
            <person name="Walter F."/>
            <person name="Albersmeier A."/>
            <person name="Kalinowski J."/>
            <person name="Ruckert C."/>
        </authorList>
    </citation>
    <scope>NUCLEOTIDE SEQUENCE</scope>
    <source>
        <strain evidence="2">KCTC 42731</strain>
    </source>
</reference>
<dbReference type="Pfam" id="PF11158">
    <property type="entry name" value="DUF2938"/>
    <property type="match status" value="1"/>
</dbReference>
<evidence type="ECO:0000313" key="3">
    <source>
        <dbReference type="Proteomes" id="UP000623842"/>
    </source>
</evidence>
<name>A0A919EIT5_9GAMM</name>
<feature type="transmembrane region" description="Helical" evidence="1">
    <location>
        <begin position="139"/>
        <end position="161"/>
    </location>
</feature>
<feature type="transmembrane region" description="Helical" evidence="1">
    <location>
        <begin position="68"/>
        <end position="90"/>
    </location>
</feature>
<feature type="transmembrane region" description="Helical" evidence="1">
    <location>
        <begin position="6"/>
        <end position="26"/>
    </location>
</feature>
<evidence type="ECO:0000313" key="2">
    <source>
        <dbReference type="EMBL" id="GHF88671.1"/>
    </source>
</evidence>
<dbReference type="Proteomes" id="UP000623842">
    <property type="component" value="Unassembled WGS sequence"/>
</dbReference>
<feature type="transmembrane region" description="Helical" evidence="1">
    <location>
        <begin position="102"/>
        <end position="127"/>
    </location>
</feature>
<comment type="caution">
    <text evidence="2">The sequence shown here is derived from an EMBL/GenBank/DDBJ whole genome shotgun (WGS) entry which is preliminary data.</text>
</comment>